<dbReference type="HOGENOM" id="CLU_3321032_0_0_1"/>
<accession>D7TET5</accession>
<dbReference type="Proteomes" id="UP000009183">
    <property type="component" value="Chromosome 10"/>
</dbReference>
<dbReference type="SUPFAM" id="SSF48264">
    <property type="entry name" value="Cytochrome P450"/>
    <property type="match status" value="1"/>
</dbReference>
<dbReference type="GO" id="GO:0016705">
    <property type="term" value="F:oxidoreductase activity, acting on paired donors, with incorporation or reduction of molecular oxygen"/>
    <property type="evidence" value="ECO:0007669"/>
    <property type="project" value="InterPro"/>
</dbReference>
<dbReference type="GO" id="GO:0005506">
    <property type="term" value="F:iron ion binding"/>
    <property type="evidence" value="ECO:0007669"/>
    <property type="project" value="InterPro"/>
</dbReference>
<dbReference type="InterPro" id="IPR036396">
    <property type="entry name" value="Cyt_P450_sf"/>
</dbReference>
<gene>
    <name evidence="1" type="ordered locus">VIT_10s0042g00260</name>
</gene>
<evidence type="ECO:0000313" key="1">
    <source>
        <dbReference type="EMBL" id="CBI29008.3"/>
    </source>
</evidence>
<dbReference type="InParanoid" id="D7TET5"/>
<name>D7TET5_VITVI</name>
<dbReference type="PaxDb" id="29760-VIT_10s0042g00260.t01"/>
<proteinExistence type="predicted"/>
<dbReference type="Gene3D" id="1.10.630.10">
    <property type="entry name" value="Cytochrome P450"/>
    <property type="match status" value="1"/>
</dbReference>
<protein>
    <submittedName>
        <fullName evidence="1">Uncharacterized protein</fullName>
    </submittedName>
</protein>
<dbReference type="EMBL" id="FN595766">
    <property type="protein sequence ID" value="CBI29008.3"/>
    <property type="molecule type" value="Genomic_DNA"/>
</dbReference>
<dbReference type="InterPro" id="IPR001128">
    <property type="entry name" value="Cyt_P450"/>
</dbReference>
<dbReference type="Pfam" id="PF00067">
    <property type="entry name" value="p450"/>
    <property type="match status" value="1"/>
</dbReference>
<reference evidence="2" key="1">
    <citation type="journal article" date="2007" name="Nature">
        <title>The grapevine genome sequence suggests ancestral hexaploidization in major angiosperm phyla.</title>
        <authorList>
            <consortium name="The French-Italian Public Consortium for Grapevine Genome Characterization."/>
            <person name="Jaillon O."/>
            <person name="Aury J.-M."/>
            <person name="Noel B."/>
            <person name="Policriti A."/>
            <person name="Clepet C."/>
            <person name="Casagrande A."/>
            <person name="Choisne N."/>
            <person name="Aubourg S."/>
            <person name="Vitulo N."/>
            <person name="Jubin C."/>
            <person name="Vezzi A."/>
            <person name="Legeai F."/>
            <person name="Hugueney P."/>
            <person name="Dasilva C."/>
            <person name="Horner D."/>
            <person name="Mica E."/>
            <person name="Jublot D."/>
            <person name="Poulain J."/>
            <person name="Bruyere C."/>
            <person name="Billault A."/>
            <person name="Segurens B."/>
            <person name="Gouyvenoux M."/>
            <person name="Ugarte E."/>
            <person name="Cattonaro F."/>
            <person name="Anthouard V."/>
            <person name="Vico V."/>
            <person name="Del Fabbro C."/>
            <person name="Alaux M."/>
            <person name="Di Gaspero G."/>
            <person name="Dumas V."/>
            <person name="Felice N."/>
            <person name="Paillard S."/>
            <person name="Juman I."/>
            <person name="Moroldo M."/>
            <person name="Scalabrin S."/>
            <person name="Canaguier A."/>
            <person name="Le Clainche I."/>
            <person name="Malacrida G."/>
            <person name="Durand E."/>
            <person name="Pesole G."/>
            <person name="Laucou V."/>
            <person name="Chatelet P."/>
            <person name="Merdinoglu D."/>
            <person name="Delledonne M."/>
            <person name="Pezzotti M."/>
            <person name="Lecharny A."/>
            <person name="Scarpelli C."/>
            <person name="Artiguenave F."/>
            <person name="Pe M.E."/>
            <person name="Valle G."/>
            <person name="Morgante M."/>
            <person name="Caboche M."/>
            <person name="Adam-Blondon A.-F."/>
            <person name="Weissenbach J."/>
            <person name="Quetier F."/>
            <person name="Wincker P."/>
        </authorList>
    </citation>
    <scope>NUCLEOTIDE SEQUENCE [LARGE SCALE GENOMIC DNA]</scope>
    <source>
        <strain evidence="2">cv. Pinot noir / PN40024</strain>
    </source>
</reference>
<dbReference type="AlphaFoldDB" id="D7TET5"/>
<organism evidence="1 2">
    <name type="scientific">Vitis vinifera</name>
    <name type="common">Grape</name>
    <dbReference type="NCBI Taxonomy" id="29760"/>
    <lineage>
        <taxon>Eukaryota</taxon>
        <taxon>Viridiplantae</taxon>
        <taxon>Streptophyta</taxon>
        <taxon>Embryophyta</taxon>
        <taxon>Tracheophyta</taxon>
        <taxon>Spermatophyta</taxon>
        <taxon>Magnoliopsida</taxon>
        <taxon>eudicotyledons</taxon>
        <taxon>Gunneridae</taxon>
        <taxon>Pentapetalae</taxon>
        <taxon>rosids</taxon>
        <taxon>Vitales</taxon>
        <taxon>Vitaceae</taxon>
        <taxon>Viteae</taxon>
        <taxon>Vitis</taxon>
    </lineage>
</organism>
<evidence type="ECO:0000313" key="2">
    <source>
        <dbReference type="Proteomes" id="UP000009183"/>
    </source>
</evidence>
<sequence>MTFTHQVINEALRLARVAPGILRRAIKDIQVNRYMILAG</sequence>
<dbReference type="GO" id="GO:0020037">
    <property type="term" value="F:heme binding"/>
    <property type="evidence" value="ECO:0007669"/>
    <property type="project" value="InterPro"/>
</dbReference>
<dbReference type="GO" id="GO:0004497">
    <property type="term" value="F:monooxygenase activity"/>
    <property type="evidence" value="ECO:0007669"/>
    <property type="project" value="InterPro"/>
</dbReference>
<keyword evidence="2" id="KW-1185">Reference proteome</keyword>